<reference evidence="3" key="1">
    <citation type="journal article" date="2023" name="Proc. Natl. Acad. Sci. U.S.A.">
        <title>Genomic and structural basis for evolution of tropane alkaloid biosynthesis.</title>
        <authorList>
            <person name="Wanga Y.-J."/>
            <person name="Taina T."/>
            <person name="Yua J.-Y."/>
            <person name="Lia J."/>
            <person name="Xua B."/>
            <person name="Chenc J."/>
            <person name="D'Auriad J.C."/>
            <person name="Huanga J.-P."/>
            <person name="Huanga S.-X."/>
        </authorList>
    </citation>
    <scope>NUCLEOTIDE SEQUENCE [LARGE SCALE GENOMIC DNA]</scope>
    <source>
        <strain evidence="3">cv. KIB-2019</strain>
    </source>
</reference>
<dbReference type="Proteomes" id="UP001152561">
    <property type="component" value="Unassembled WGS sequence"/>
</dbReference>
<accession>A0A9Q1QV71</accession>
<evidence type="ECO:0000313" key="2">
    <source>
        <dbReference type="EMBL" id="KAJ8528834.1"/>
    </source>
</evidence>
<comment type="caution">
    <text evidence="2">The sequence shown here is derived from an EMBL/GenBank/DDBJ whole genome shotgun (WGS) entry which is preliminary data.</text>
</comment>
<gene>
    <name evidence="2" type="ORF">K7X08_030478</name>
</gene>
<name>A0A9Q1QV71_9SOLA</name>
<keyword evidence="3" id="KW-1185">Reference proteome</keyword>
<proteinExistence type="predicted"/>
<dbReference type="EMBL" id="JAJAGQ010000022">
    <property type="protein sequence ID" value="KAJ8528834.1"/>
    <property type="molecule type" value="Genomic_DNA"/>
</dbReference>
<evidence type="ECO:0000256" key="1">
    <source>
        <dbReference type="SAM" id="MobiDB-lite"/>
    </source>
</evidence>
<feature type="region of interest" description="Disordered" evidence="1">
    <location>
        <begin position="1"/>
        <end position="20"/>
    </location>
</feature>
<protein>
    <submittedName>
        <fullName evidence="2">Uncharacterized protein</fullName>
    </submittedName>
</protein>
<evidence type="ECO:0000313" key="3">
    <source>
        <dbReference type="Proteomes" id="UP001152561"/>
    </source>
</evidence>
<sequence length="232" mass="26102">MPLEETNCKNENKEEQRDTGVEYVNKENNEDHNDNVVEVEQVMEYPELIKESEATLTTKEWFERAFVSAEVNEEGNVDKSQEMCTNGNNSDNSNTTQLVANEEVAEIHTHDQLMVSIDMNGVGSFPLSRDEVVHKSNIFIEEKDELHDAGKSVVQVNTEKQIITQIKNNPLQELHDVVSHNIDFAANVNTNTKDVACNSKIKDTADEGNLEPVFHRVAREAGISSKSMQKGL</sequence>
<dbReference type="AlphaFoldDB" id="A0A9Q1QV71"/>
<organism evidence="2 3">
    <name type="scientific">Anisodus acutangulus</name>
    <dbReference type="NCBI Taxonomy" id="402998"/>
    <lineage>
        <taxon>Eukaryota</taxon>
        <taxon>Viridiplantae</taxon>
        <taxon>Streptophyta</taxon>
        <taxon>Embryophyta</taxon>
        <taxon>Tracheophyta</taxon>
        <taxon>Spermatophyta</taxon>
        <taxon>Magnoliopsida</taxon>
        <taxon>eudicotyledons</taxon>
        <taxon>Gunneridae</taxon>
        <taxon>Pentapetalae</taxon>
        <taxon>asterids</taxon>
        <taxon>lamiids</taxon>
        <taxon>Solanales</taxon>
        <taxon>Solanaceae</taxon>
        <taxon>Solanoideae</taxon>
        <taxon>Hyoscyameae</taxon>
        <taxon>Anisodus</taxon>
    </lineage>
</organism>